<gene>
    <name evidence="1" type="ORF">Scep_010094</name>
</gene>
<evidence type="ECO:0000313" key="2">
    <source>
        <dbReference type="Proteomes" id="UP001419268"/>
    </source>
</evidence>
<accession>A0AAP0JUD4</accession>
<evidence type="ECO:0000313" key="1">
    <source>
        <dbReference type="EMBL" id="KAK9140413.1"/>
    </source>
</evidence>
<dbReference type="EMBL" id="JBBNAG010000004">
    <property type="protein sequence ID" value="KAK9140413.1"/>
    <property type="molecule type" value="Genomic_DNA"/>
</dbReference>
<name>A0AAP0JUD4_9MAGN</name>
<organism evidence="1 2">
    <name type="scientific">Stephania cephalantha</name>
    <dbReference type="NCBI Taxonomy" id="152367"/>
    <lineage>
        <taxon>Eukaryota</taxon>
        <taxon>Viridiplantae</taxon>
        <taxon>Streptophyta</taxon>
        <taxon>Embryophyta</taxon>
        <taxon>Tracheophyta</taxon>
        <taxon>Spermatophyta</taxon>
        <taxon>Magnoliopsida</taxon>
        <taxon>Ranunculales</taxon>
        <taxon>Menispermaceae</taxon>
        <taxon>Menispermoideae</taxon>
        <taxon>Cissampelideae</taxon>
        <taxon>Stephania</taxon>
    </lineage>
</organism>
<dbReference type="Proteomes" id="UP001419268">
    <property type="component" value="Unassembled WGS sequence"/>
</dbReference>
<sequence length="66" mass="7669">MLFANHQRDITRYERSRWLRPTDRSIGFPATPNYMFDLDVVQGRRVEHPLTPSYAGADDAEDDDDA</sequence>
<protein>
    <submittedName>
        <fullName evidence="1">Uncharacterized protein</fullName>
    </submittedName>
</protein>
<reference evidence="1 2" key="1">
    <citation type="submission" date="2024-01" db="EMBL/GenBank/DDBJ databases">
        <title>Genome assemblies of Stephania.</title>
        <authorList>
            <person name="Yang L."/>
        </authorList>
    </citation>
    <scope>NUCLEOTIDE SEQUENCE [LARGE SCALE GENOMIC DNA]</scope>
    <source>
        <strain evidence="1">JXDWG</strain>
        <tissue evidence="1">Leaf</tissue>
    </source>
</reference>
<proteinExistence type="predicted"/>
<keyword evidence="2" id="KW-1185">Reference proteome</keyword>
<dbReference type="AlphaFoldDB" id="A0AAP0JUD4"/>
<comment type="caution">
    <text evidence="1">The sequence shown here is derived from an EMBL/GenBank/DDBJ whole genome shotgun (WGS) entry which is preliminary data.</text>
</comment>